<reference evidence="7 8" key="1">
    <citation type="submission" date="2017-12" db="EMBL/GenBank/DDBJ databases">
        <title>Genomic Encyclopedia of Type Strains, Phase III (KMG-III): the genomes of soil and plant-associated and newly described type strains.</title>
        <authorList>
            <person name="Whitman W."/>
        </authorList>
    </citation>
    <scope>NUCLEOTIDE SEQUENCE [LARGE SCALE GENOMIC DNA]</scope>
    <source>
        <strain evidence="7 8">LP43</strain>
    </source>
</reference>
<proteinExistence type="predicted"/>
<comment type="caution">
    <text evidence="7">The sequence shown here is derived from an EMBL/GenBank/DDBJ whole genome shotgun (WGS) entry which is preliminary data.</text>
</comment>
<dbReference type="SUPFAM" id="SSF46626">
    <property type="entry name" value="Cytochrome c"/>
    <property type="match status" value="1"/>
</dbReference>
<dbReference type="GO" id="GO:0046872">
    <property type="term" value="F:metal ion binding"/>
    <property type="evidence" value="ECO:0007669"/>
    <property type="project" value="UniProtKB-KW"/>
</dbReference>
<feature type="region of interest" description="Disordered" evidence="5">
    <location>
        <begin position="67"/>
        <end position="89"/>
    </location>
</feature>
<sequence length="198" mass="21664">MPIKEGFSAWELENVREAECLNAKQINNMKSKNQNPTIMKSLKSAAFLFLAALVLYSCSSDNTATTETKQESGLAHQAPAAPVEDDGKGVGPITTVEVGDNVDEALAAEGKSIFEGKCSACHQLSDQKVVGPGMAGVTERRKPEWIMNMVINPEEMTKKDPTAKKLLAEHLTQMTNQNINEQDARAILEFLRQNDKNS</sequence>
<name>A0A2N3U7V3_9BACT</name>
<dbReference type="PROSITE" id="PS51007">
    <property type="entry name" value="CYTC"/>
    <property type="match status" value="1"/>
</dbReference>
<gene>
    <name evidence="7" type="ORF">BD749_2644</name>
</gene>
<evidence type="ECO:0000256" key="4">
    <source>
        <dbReference type="PROSITE-ProRule" id="PRU00433"/>
    </source>
</evidence>
<keyword evidence="3 4" id="KW-0408">Iron</keyword>
<dbReference type="InterPro" id="IPR036909">
    <property type="entry name" value="Cyt_c-like_dom_sf"/>
</dbReference>
<dbReference type="AlphaFoldDB" id="A0A2N3U7V3"/>
<evidence type="ECO:0000256" key="5">
    <source>
        <dbReference type="SAM" id="MobiDB-lite"/>
    </source>
</evidence>
<dbReference type="GO" id="GO:0020037">
    <property type="term" value="F:heme binding"/>
    <property type="evidence" value="ECO:0007669"/>
    <property type="project" value="InterPro"/>
</dbReference>
<evidence type="ECO:0000256" key="1">
    <source>
        <dbReference type="ARBA" id="ARBA00022617"/>
    </source>
</evidence>
<dbReference type="InterPro" id="IPR009056">
    <property type="entry name" value="Cyt_c-like_dom"/>
</dbReference>
<dbReference type="Proteomes" id="UP000233782">
    <property type="component" value="Unassembled WGS sequence"/>
</dbReference>
<organism evidence="7 8">
    <name type="scientific">Pontibacter ramchanderi</name>
    <dbReference type="NCBI Taxonomy" id="1179743"/>
    <lineage>
        <taxon>Bacteria</taxon>
        <taxon>Pseudomonadati</taxon>
        <taxon>Bacteroidota</taxon>
        <taxon>Cytophagia</taxon>
        <taxon>Cytophagales</taxon>
        <taxon>Hymenobacteraceae</taxon>
        <taxon>Pontibacter</taxon>
    </lineage>
</organism>
<keyword evidence="8" id="KW-1185">Reference proteome</keyword>
<evidence type="ECO:0000259" key="6">
    <source>
        <dbReference type="PROSITE" id="PS51007"/>
    </source>
</evidence>
<dbReference type="GO" id="GO:0009055">
    <property type="term" value="F:electron transfer activity"/>
    <property type="evidence" value="ECO:0007669"/>
    <property type="project" value="InterPro"/>
</dbReference>
<evidence type="ECO:0000313" key="8">
    <source>
        <dbReference type="Proteomes" id="UP000233782"/>
    </source>
</evidence>
<evidence type="ECO:0000313" key="7">
    <source>
        <dbReference type="EMBL" id="PKV62814.1"/>
    </source>
</evidence>
<protein>
    <submittedName>
        <fullName evidence="7">Mono/diheme cytochrome c family protein</fullName>
    </submittedName>
</protein>
<dbReference type="Pfam" id="PF00034">
    <property type="entry name" value="Cytochrom_C"/>
    <property type="match status" value="1"/>
</dbReference>
<dbReference type="Gene3D" id="1.10.760.10">
    <property type="entry name" value="Cytochrome c-like domain"/>
    <property type="match status" value="1"/>
</dbReference>
<keyword evidence="2 4" id="KW-0479">Metal-binding</keyword>
<accession>A0A2N3U7V3</accession>
<evidence type="ECO:0000256" key="2">
    <source>
        <dbReference type="ARBA" id="ARBA00022723"/>
    </source>
</evidence>
<dbReference type="EMBL" id="PJMU01000003">
    <property type="protein sequence ID" value="PKV62814.1"/>
    <property type="molecule type" value="Genomic_DNA"/>
</dbReference>
<feature type="domain" description="Cytochrome c" evidence="6">
    <location>
        <begin position="105"/>
        <end position="195"/>
    </location>
</feature>
<keyword evidence="1 4" id="KW-0349">Heme</keyword>
<evidence type="ECO:0000256" key="3">
    <source>
        <dbReference type="ARBA" id="ARBA00023004"/>
    </source>
</evidence>